<gene>
    <name evidence="5" type="ORF">FD24_GL001072</name>
</gene>
<dbReference type="CDD" id="cd01544">
    <property type="entry name" value="PBP1_GalR"/>
    <property type="match status" value="1"/>
</dbReference>
<dbReference type="Gene3D" id="1.10.260.40">
    <property type="entry name" value="lambda repressor-like DNA-binding domains"/>
    <property type="match status" value="1"/>
</dbReference>
<dbReference type="EMBL" id="AZCU01000016">
    <property type="protein sequence ID" value="KRK23390.1"/>
    <property type="molecule type" value="Genomic_DNA"/>
</dbReference>
<dbReference type="GO" id="GO:0003700">
    <property type="term" value="F:DNA-binding transcription factor activity"/>
    <property type="evidence" value="ECO:0007669"/>
    <property type="project" value="TreeGrafter"/>
</dbReference>
<feature type="domain" description="HTH lacI-type" evidence="4">
    <location>
        <begin position="32"/>
        <end position="87"/>
    </location>
</feature>
<dbReference type="PROSITE" id="PS00356">
    <property type="entry name" value="HTH_LACI_1"/>
    <property type="match status" value="1"/>
</dbReference>
<dbReference type="CDD" id="cd01392">
    <property type="entry name" value="HTH_LacI"/>
    <property type="match status" value="1"/>
</dbReference>
<evidence type="ECO:0000256" key="3">
    <source>
        <dbReference type="ARBA" id="ARBA00023163"/>
    </source>
</evidence>
<evidence type="ECO:0000313" key="5">
    <source>
        <dbReference type="EMBL" id="KRK23390.1"/>
    </source>
</evidence>
<keyword evidence="3" id="KW-0804">Transcription</keyword>
<dbReference type="PROSITE" id="PS50932">
    <property type="entry name" value="HTH_LACI_2"/>
    <property type="match status" value="1"/>
</dbReference>
<dbReference type="InterPro" id="IPR000843">
    <property type="entry name" value="HTH_LacI"/>
</dbReference>
<dbReference type="Gene3D" id="3.40.50.2300">
    <property type="match status" value="2"/>
</dbReference>
<comment type="caution">
    <text evidence="5">The sequence shown here is derived from an EMBL/GenBank/DDBJ whole genome shotgun (WGS) entry which is preliminary data.</text>
</comment>
<organism evidence="5 6">
    <name type="scientific">Lactiplantibacillus pentosus DSM 20314</name>
    <dbReference type="NCBI Taxonomy" id="1423791"/>
    <lineage>
        <taxon>Bacteria</taxon>
        <taxon>Bacillati</taxon>
        <taxon>Bacillota</taxon>
        <taxon>Bacilli</taxon>
        <taxon>Lactobacillales</taxon>
        <taxon>Lactobacillaceae</taxon>
        <taxon>Lactiplantibacillus</taxon>
    </lineage>
</organism>
<proteinExistence type="predicted"/>
<keyword evidence="1" id="KW-0805">Transcription regulation</keyword>
<accession>A0A837R946</accession>
<name>A0A837R946_LACPE</name>
<keyword evidence="2" id="KW-0238">DNA-binding</keyword>
<evidence type="ECO:0000256" key="1">
    <source>
        <dbReference type="ARBA" id="ARBA00023015"/>
    </source>
</evidence>
<dbReference type="PRINTS" id="PR00036">
    <property type="entry name" value="HTHLACI"/>
</dbReference>
<dbReference type="Pfam" id="PF00356">
    <property type="entry name" value="LacI"/>
    <property type="match status" value="1"/>
</dbReference>
<protein>
    <submittedName>
        <fullName evidence="5">Galactose operon repressor</fullName>
    </submittedName>
</protein>
<evidence type="ECO:0000256" key="2">
    <source>
        <dbReference type="ARBA" id="ARBA00023125"/>
    </source>
</evidence>
<evidence type="ECO:0000259" key="4">
    <source>
        <dbReference type="PROSITE" id="PS50932"/>
    </source>
</evidence>
<dbReference type="PANTHER" id="PTHR30146:SF149">
    <property type="entry name" value="HTH-TYPE TRANSCRIPTIONAL REGULATOR EBGR"/>
    <property type="match status" value="1"/>
</dbReference>
<dbReference type="Proteomes" id="UP000051020">
    <property type="component" value="Unassembled WGS sequence"/>
</dbReference>
<evidence type="ECO:0000313" key="6">
    <source>
        <dbReference type="Proteomes" id="UP000051020"/>
    </source>
</evidence>
<sequence>MLLCHWPIIIGQWCQSPATPRLSLEGGETMAVTLKDIANRADVSLATVSRVLNYDRTLSVSDQTRQRVFAIAAELRYSKRKRRDVKTMMRKNIAVIQWYSKTQEHDDLYYLAIRKGIEHQAQVYGFTTTSIFQNKLDQVGDDIDAVIAVGKFSPTQVRQLSELTPQLVFVDDDQFAQGFSSVVTDFTFATSRVVDYFWRRGIQDIGMIYGQEWSTDQQVEIPNQRQQSFKQALERHHAYHPEYVLAGDYTSQSGYVTMKRAIAALGPRLPHAFFVANDPMAAGALKALQQAKIAVPGRAKLFSFNNTSLAEYVYPEISSVNVETELMGKTAVDLLVSRFQDAHQAAQRIELGTTLVERESTK</sequence>
<dbReference type="InterPro" id="IPR010982">
    <property type="entry name" value="Lambda_DNA-bd_dom_sf"/>
</dbReference>
<dbReference type="InterPro" id="IPR028082">
    <property type="entry name" value="Peripla_BP_I"/>
</dbReference>
<dbReference type="AlphaFoldDB" id="A0A837R946"/>
<dbReference type="Pfam" id="PF13377">
    <property type="entry name" value="Peripla_BP_3"/>
    <property type="match status" value="1"/>
</dbReference>
<dbReference type="SMART" id="SM00354">
    <property type="entry name" value="HTH_LACI"/>
    <property type="match status" value="1"/>
</dbReference>
<dbReference type="InterPro" id="IPR046335">
    <property type="entry name" value="LacI/GalR-like_sensor"/>
</dbReference>
<dbReference type="GO" id="GO:0000976">
    <property type="term" value="F:transcription cis-regulatory region binding"/>
    <property type="evidence" value="ECO:0007669"/>
    <property type="project" value="TreeGrafter"/>
</dbReference>
<reference evidence="5 6" key="1">
    <citation type="journal article" date="2015" name="Genome Announc.">
        <title>Expanding the biotechnology potential of lactobacilli through comparative genomics of 213 strains and associated genera.</title>
        <authorList>
            <person name="Sun Z."/>
            <person name="Harris H.M."/>
            <person name="McCann A."/>
            <person name="Guo C."/>
            <person name="Argimon S."/>
            <person name="Zhang W."/>
            <person name="Yang X."/>
            <person name="Jeffery I.B."/>
            <person name="Cooney J.C."/>
            <person name="Kagawa T.F."/>
            <person name="Liu W."/>
            <person name="Song Y."/>
            <person name="Salvetti E."/>
            <person name="Wrobel A."/>
            <person name="Rasinkangas P."/>
            <person name="Parkhill J."/>
            <person name="Rea M.C."/>
            <person name="O'Sullivan O."/>
            <person name="Ritari J."/>
            <person name="Douillard F.P."/>
            <person name="Paul Ross R."/>
            <person name="Yang R."/>
            <person name="Briner A.E."/>
            <person name="Felis G.E."/>
            <person name="de Vos W.M."/>
            <person name="Barrangou R."/>
            <person name="Klaenhammer T.R."/>
            <person name="Caufield P.W."/>
            <person name="Cui Y."/>
            <person name="Zhang H."/>
            <person name="O'Toole P.W."/>
        </authorList>
    </citation>
    <scope>NUCLEOTIDE SEQUENCE [LARGE SCALE GENOMIC DNA]</scope>
    <source>
        <strain evidence="5 6">DSM 20314</strain>
    </source>
</reference>
<dbReference type="SUPFAM" id="SSF53822">
    <property type="entry name" value="Periplasmic binding protein-like I"/>
    <property type="match status" value="1"/>
</dbReference>
<dbReference type="SUPFAM" id="SSF47413">
    <property type="entry name" value="lambda repressor-like DNA-binding domains"/>
    <property type="match status" value="1"/>
</dbReference>
<dbReference type="PANTHER" id="PTHR30146">
    <property type="entry name" value="LACI-RELATED TRANSCRIPTIONAL REPRESSOR"/>
    <property type="match status" value="1"/>
</dbReference>